<name>A0AAD4KW79_9EURO</name>
<protein>
    <recommendedName>
        <fullName evidence="2">Tse2 ADP-ribosyltransferase toxin domain-containing protein</fullName>
    </recommendedName>
</protein>
<feature type="domain" description="Tse2 ADP-ribosyltransferase toxin" evidence="2">
    <location>
        <begin position="34"/>
        <end position="189"/>
    </location>
</feature>
<feature type="transmembrane region" description="Helical" evidence="1">
    <location>
        <begin position="79"/>
        <end position="100"/>
    </location>
</feature>
<evidence type="ECO:0000259" key="2">
    <source>
        <dbReference type="Pfam" id="PF18648"/>
    </source>
</evidence>
<keyword evidence="1" id="KW-1133">Transmembrane helix</keyword>
<dbReference type="GeneID" id="70239745"/>
<dbReference type="EMBL" id="JAJTJA010000005">
    <property type="protein sequence ID" value="KAH8698347.1"/>
    <property type="molecule type" value="Genomic_DNA"/>
</dbReference>
<evidence type="ECO:0000256" key="1">
    <source>
        <dbReference type="SAM" id="Phobius"/>
    </source>
</evidence>
<keyword evidence="4" id="KW-1185">Reference proteome</keyword>
<keyword evidence="1" id="KW-0472">Membrane</keyword>
<proteinExistence type="predicted"/>
<dbReference type="Proteomes" id="UP001201262">
    <property type="component" value="Unassembled WGS sequence"/>
</dbReference>
<organism evidence="3 4">
    <name type="scientific">Talaromyces proteolyticus</name>
    <dbReference type="NCBI Taxonomy" id="1131652"/>
    <lineage>
        <taxon>Eukaryota</taxon>
        <taxon>Fungi</taxon>
        <taxon>Dikarya</taxon>
        <taxon>Ascomycota</taxon>
        <taxon>Pezizomycotina</taxon>
        <taxon>Eurotiomycetes</taxon>
        <taxon>Eurotiomycetidae</taxon>
        <taxon>Eurotiales</taxon>
        <taxon>Trichocomaceae</taxon>
        <taxon>Talaromyces</taxon>
        <taxon>Talaromyces sect. Bacilispori</taxon>
    </lineage>
</organism>
<dbReference type="RefSeq" id="XP_046072811.1">
    <property type="nucleotide sequence ID" value="XM_046209458.1"/>
</dbReference>
<keyword evidence="1" id="KW-0812">Transmembrane</keyword>
<dbReference type="Pfam" id="PF18648">
    <property type="entry name" value="ADPRTs_Tse2"/>
    <property type="match status" value="1"/>
</dbReference>
<comment type="caution">
    <text evidence="3">The sequence shown here is derived from an EMBL/GenBank/DDBJ whole genome shotgun (WGS) entry which is preliminary data.</text>
</comment>
<reference evidence="3" key="1">
    <citation type="submission" date="2021-12" db="EMBL/GenBank/DDBJ databases">
        <title>Convergent genome expansion in fungi linked to evolution of root-endophyte symbiosis.</title>
        <authorList>
            <consortium name="DOE Joint Genome Institute"/>
            <person name="Ke Y.-H."/>
            <person name="Bonito G."/>
            <person name="Liao H.-L."/>
            <person name="Looney B."/>
            <person name="Rojas-Flechas A."/>
            <person name="Nash J."/>
            <person name="Hameed K."/>
            <person name="Schadt C."/>
            <person name="Martin F."/>
            <person name="Crous P.W."/>
            <person name="Miettinen O."/>
            <person name="Magnuson J.K."/>
            <person name="Labbe J."/>
            <person name="Jacobson D."/>
            <person name="Doktycz M.J."/>
            <person name="Veneault-Fourrey C."/>
            <person name="Kuo A."/>
            <person name="Mondo S."/>
            <person name="Calhoun S."/>
            <person name="Riley R."/>
            <person name="Ohm R."/>
            <person name="LaButti K."/>
            <person name="Andreopoulos B."/>
            <person name="Pangilinan J."/>
            <person name="Nolan M."/>
            <person name="Tritt A."/>
            <person name="Clum A."/>
            <person name="Lipzen A."/>
            <person name="Daum C."/>
            <person name="Barry K."/>
            <person name="Grigoriev I.V."/>
            <person name="Vilgalys R."/>
        </authorList>
    </citation>
    <scope>NUCLEOTIDE SEQUENCE</scope>
    <source>
        <strain evidence="3">PMI_201</strain>
    </source>
</reference>
<sequence length="209" mass="24529">MFRSLSRPLSGFTAHYQNRRSLSYISFHSLFPTTSYRFQVQRESKLFDKRLEQDDWEWEDGVEIANDGLVHPKISLDGISFNIFWVMLLMTITVSNGALFMPNTHFMQEVTRRSFDNYLDAVDNGQLPASPHYLRVLKGTTISNYLTLYREQDSRFTLQPSYPMTLVALNDTLTEFYTKSCTSIAPEEWLESYPYNEAFFDNSEDWMAR</sequence>
<dbReference type="InterPro" id="IPR041018">
    <property type="entry name" value="ADPRTs_Tse2"/>
</dbReference>
<dbReference type="AlphaFoldDB" id="A0AAD4KW79"/>
<evidence type="ECO:0000313" key="3">
    <source>
        <dbReference type="EMBL" id="KAH8698347.1"/>
    </source>
</evidence>
<evidence type="ECO:0000313" key="4">
    <source>
        <dbReference type="Proteomes" id="UP001201262"/>
    </source>
</evidence>
<gene>
    <name evidence="3" type="ORF">BGW36DRAFT_144475</name>
</gene>
<accession>A0AAD4KW79</accession>